<dbReference type="PANTHER" id="PTHR13135:SF0">
    <property type="entry name" value="PHOSPHORYLATED ADAPTER RNA EXPORT PROTEIN"/>
    <property type="match status" value="1"/>
</dbReference>
<dbReference type="InterPro" id="IPR019385">
    <property type="entry name" value="PHAX_RNA-binding_domain"/>
</dbReference>
<evidence type="ECO:0000256" key="3">
    <source>
        <dbReference type="ARBA" id="ARBA00006094"/>
    </source>
</evidence>
<dbReference type="Pfam" id="PF10258">
    <property type="entry name" value="PHAX_RNA-bd"/>
    <property type="match status" value="1"/>
</dbReference>
<feature type="compositionally biased region" description="Polar residues" evidence="11">
    <location>
        <begin position="185"/>
        <end position="203"/>
    </location>
</feature>
<sequence>MADLEDGEILDSESEDIVDESSGVTAGAVSMTNIKVEDEMTVDQVKDASSFNSSIGHHNIEMKKEPGQFSLHHSKVKEEPTDICFKDTGVKAEPSVFSFAKKETNVFSFHESNLFNVRDNAVQFSTRRSPQKPHQNRDRSDIKYNDDGSSASSDEDTDLWKCKKARYFSSSKDKTTEIKVEITSPPRNGQISSGNSNPTKSNVRKINNVWGSVLAEQDVSDIFSSVGVEKNPDVEDSDRNVEKYDYTKAYDDKDRPFLTEVKPECHDPFNKVVNVDITDLEKDIVRNVNPSLKRKRGSVKDRIMDLSEWKYDENKSREHFGVTFEDSDAKIVNAIAIQLDEPKIDLLAKVVEVLGSKKALETAYLTEDVEDAGGWLIIKDGCRRRTPGGVYIQLLKKDKEVSKNQYKEIFGEEERQYKKACRMEQKR</sequence>
<keyword evidence="9" id="KW-0539">Nucleus</keyword>
<evidence type="ECO:0000256" key="10">
    <source>
        <dbReference type="ARBA" id="ARBA00030834"/>
    </source>
</evidence>
<feature type="non-terminal residue" evidence="13">
    <location>
        <position position="427"/>
    </location>
</feature>
<proteinExistence type="inferred from homology"/>
<dbReference type="Proteomes" id="UP001217089">
    <property type="component" value="Unassembled WGS sequence"/>
</dbReference>
<feature type="region of interest" description="Disordered" evidence="11">
    <location>
        <begin position="184"/>
        <end position="203"/>
    </location>
</feature>
<feature type="domain" description="Phosphorylated adapter RNA export protein RNA-binding" evidence="12">
    <location>
        <begin position="332"/>
        <end position="414"/>
    </location>
</feature>
<evidence type="ECO:0000256" key="9">
    <source>
        <dbReference type="ARBA" id="ARBA00023242"/>
    </source>
</evidence>
<name>A0ABQ9EGK5_TEGGR</name>
<reference evidence="13 14" key="1">
    <citation type="submission" date="2022-12" db="EMBL/GenBank/DDBJ databases">
        <title>Chromosome-level genome of Tegillarca granosa.</title>
        <authorList>
            <person name="Kim J."/>
        </authorList>
    </citation>
    <scope>NUCLEOTIDE SEQUENCE [LARGE SCALE GENOMIC DNA]</scope>
    <source>
        <strain evidence="13">Teg-2019</strain>
        <tissue evidence="13">Adductor muscle</tissue>
    </source>
</reference>
<evidence type="ECO:0000256" key="7">
    <source>
        <dbReference type="ARBA" id="ARBA00022884"/>
    </source>
</evidence>
<keyword evidence="6" id="KW-0963">Cytoplasm</keyword>
<feature type="region of interest" description="Disordered" evidence="11">
    <location>
        <begin position="1"/>
        <end position="24"/>
    </location>
</feature>
<comment type="subcellular location">
    <subcellularLocation>
        <location evidence="2">Cytoplasm</location>
    </subcellularLocation>
    <subcellularLocation>
        <location evidence="1">Nucleus</location>
    </subcellularLocation>
</comment>
<evidence type="ECO:0000256" key="1">
    <source>
        <dbReference type="ARBA" id="ARBA00004123"/>
    </source>
</evidence>
<keyword evidence="14" id="KW-1185">Reference proteome</keyword>
<dbReference type="InterPro" id="IPR039047">
    <property type="entry name" value="PHAX"/>
</dbReference>
<protein>
    <recommendedName>
        <fullName evidence="4">Phosphorylated adapter RNA export protein</fullName>
    </recommendedName>
    <alternativeName>
        <fullName evidence="10">RNA U small nuclear RNA export adapter protein</fullName>
    </alternativeName>
</protein>
<evidence type="ECO:0000313" key="14">
    <source>
        <dbReference type="Proteomes" id="UP001217089"/>
    </source>
</evidence>
<comment type="caution">
    <text evidence="13">The sequence shown here is derived from an EMBL/GenBank/DDBJ whole genome shotgun (WGS) entry which is preliminary data.</text>
</comment>
<feature type="region of interest" description="Disordered" evidence="11">
    <location>
        <begin position="124"/>
        <end position="156"/>
    </location>
</feature>
<evidence type="ECO:0000313" key="13">
    <source>
        <dbReference type="EMBL" id="KAJ8304418.1"/>
    </source>
</evidence>
<dbReference type="EMBL" id="JARBDR010000903">
    <property type="protein sequence ID" value="KAJ8304418.1"/>
    <property type="molecule type" value="Genomic_DNA"/>
</dbReference>
<evidence type="ECO:0000256" key="4">
    <source>
        <dbReference type="ARBA" id="ARBA00016856"/>
    </source>
</evidence>
<dbReference type="PANTHER" id="PTHR13135">
    <property type="entry name" value="CYTOSOLIC RESINIFERATOXIN BINDING PROTEIN RBP-26"/>
    <property type="match status" value="1"/>
</dbReference>
<keyword evidence="5" id="KW-0813">Transport</keyword>
<organism evidence="13 14">
    <name type="scientific">Tegillarca granosa</name>
    <name type="common">Malaysian cockle</name>
    <name type="synonym">Anadara granosa</name>
    <dbReference type="NCBI Taxonomy" id="220873"/>
    <lineage>
        <taxon>Eukaryota</taxon>
        <taxon>Metazoa</taxon>
        <taxon>Spiralia</taxon>
        <taxon>Lophotrochozoa</taxon>
        <taxon>Mollusca</taxon>
        <taxon>Bivalvia</taxon>
        <taxon>Autobranchia</taxon>
        <taxon>Pteriomorphia</taxon>
        <taxon>Arcoida</taxon>
        <taxon>Arcoidea</taxon>
        <taxon>Arcidae</taxon>
        <taxon>Tegillarca</taxon>
    </lineage>
</organism>
<evidence type="ECO:0000256" key="5">
    <source>
        <dbReference type="ARBA" id="ARBA00022448"/>
    </source>
</evidence>
<accession>A0ABQ9EGK5</accession>
<gene>
    <name evidence="13" type="ORF">KUTeg_018001</name>
</gene>
<keyword evidence="8" id="KW-0653">Protein transport</keyword>
<evidence type="ECO:0000256" key="2">
    <source>
        <dbReference type="ARBA" id="ARBA00004496"/>
    </source>
</evidence>
<evidence type="ECO:0000256" key="8">
    <source>
        <dbReference type="ARBA" id="ARBA00022927"/>
    </source>
</evidence>
<dbReference type="InterPro" id="IPR038092">
    <property type="entry name" value="PHAX_RNA-binding_sf"/>
</dbReference>
<feature type="compositionally biased region" description="Basic and acidic residues" evidence="11">
    <location>
        <begin position="135"/>
        <end position="146"/>
    </location>
</feature>
<comment type="similarity">
    <text evidence="3">Belongs to the PHAX family.</text>
</comment>
<feature type="compositionally biased region" description="Acidic residues" evidence="11">
    <location>
        <begin position="1"/>
        <end position="19"/>
    </location>
</feature>
<evidence type="ECO:0000256" key="11">
    <source>
        <dbReference type="SAM" id="MobiDB-lite"/>
    </source>
</evidence>
<dbReference type="Gene3D" id="1.10.10.1440">
    <property type="entry name" value="PHAX RNA-binding domain"/>
    <property type="match status" value="1"/>
</dbReference>
<evidence type="ECO:0000259" key="12">
    <source>
        <dbReference type="Pfam" id="PF10258"/>
    </source>
</evidence>
<evidence type="ECO:0000256" key="6">
    <source>
        <dbReference type="ARBA" id="ARBA00022490"/>
    </source>
</evidence>
<keyword evidence="7" id="KW-0694">RNA-binding</keyword>